<evidence type="ECO:0000313" key="9">
    <source>
        <dbReference type="Proteomes" id="UP001205601"/>
    </source>
</evidence>
<evidence type="ECO:0000256" key="3">
    <source>
        <dbReference type="ARBA" id="ARBA00022692"/>
    </source>
</evidence>
<evidence type="ECO:0000256" key="5">
    <source>
        <dbReference type="ARBA" id="ARBA00023136"/>
    </source>
</evidence>
<evidence type="ECO:0000256" key="6">
    <source>
        <dbReference type="SAM" id="Phobius"/>
    </source>
</evidence>
<proteinExistence type="inferred from homology"/>
<evidence type="ECO:0000256" key="2">
    <source>
        <dbReference type="ARBA" id="ARBA00009399"/>
    </source>
</evidence>
<keyword evidence="9" id="KW-1185">Reference proteome</keyword>
<dbReference type="PANTHER" id="PTHR38459:SF1">
    <property type="entry name" value="PROPHAGE BACTOPRENOL-LINKED GLUCOSE TRANSLOCASE HOMOLOG"/>
    <property type="match status" value="1"/>
</dbReference>
<feature type="domain" description="GtrA/DPMS transmembrane" evidence="7">
    <location>
        <begin position="13"/>
        <end position="126"/>
    </location>
</feature>
<keyword evidence="3 6" id="KW-0812">Transmembrane</keyword>
<reference evidence="9" key="1">
    <citation type="submission" date="2023-07" db="EMBL/GenBank/DDBJ databases">
        <title>Defluviimonas sediminis sp. nov., isolated from mangrove sediment.</title>
        <authorList>
            <person name="Liu L."/>
            <person name="Li J."/>
            <person name="Huang Y."/>
            <person name="Pan J."/>
            <person name="Li M."/>
        </authorList>
    </citation>
    <scope>NUCLEOTIDE SEQUENCE [LARGE SCALE GENOMIC DNA]</scope>
    <source>
        <strain evidence="9">FT324</strain>
    </source>
</reference>
<dbReference type="EMBL" id="JAOCQF010000001">
    <property type="protein sequence ID" value="MCT8328350.1"/>
    <property type="molecule type" value="Genomic_DNA"/>
</dbReference>
<feature type="transmembrane region" description="Helical" evidence="6">
    <location>
        <begin position="12"/>
        <end position="34"/>
    </location>
</feature>
<dbReference type="InterPro" id="IPR007267">
    <property type="entry name" value="GtrA_DPMS_TM"/>
</dbReference>
<accession>A0ABT2NHZ7</accession>
<gene>
    <name evidence="8" type="ORF">N5I32_02365</name>
</gene>
<comment type="caution">
    <text evidence="8">The sequence shown here is derived from an EMBL/GenBank/DDBJ whole genome shotgun (WGS) entry which is preliminary data.</text>
</comment>
<evidence type="ECO:0000259" key="7">
    <source>
        <dbReference type="Pfam" id="PF04138"/>
    </source>
</evidence>
<feature type="transmembrane region" description="Helical" evidence="6">
    <location>
        <begin position="72"/>
        <end position="94"/>
    </location>
</feature>
<dbReference type="Proteomes" id="UP001205601">
    <property type="component" value="Unassembled WGS sequence"/>
</dbReference>
<comment type="similarity">
    <text evidence="2">Belongs to the GtrA family.</text>
</comment>
<dbReference type="PANTHER" id="PTHR38459">
    <property type="entry name" value="PROPHAGE BACTOPRENOL-LINKED GLUCOSE TRANSLOCASE HOMOLOG"/>
    <property type="match status" value="1"/>
</dbReference>
<evidence type="ECO:0000313" key="8">
    <source>
        <dbReference type="EMBL" id="MCT8328350.1"/>
    </source>
</evidence>
<dbReference type="Pfam" id="PF04138">
    <property type="entry name" value="GtrA_DPMS_TM"/>
    <property type="match status" value="1"/>
</dbReference>
<keyword evidence="4 6" id="KW-1133">Transmembrane helix</keyword>
<sequence>MEAQTSTLSTIMRFGLIGGLTALIYVLSFMFLAAQGLATFSANLIAYLVAIVFQFAGHRWHTFRSQAAILPAVLRFAVTNGIGLFVSSVLAYALRDLLRLGSMSTGVIVSGTLAILNWQLMRLWVFRR</sequence>
<organism evidence="8 9">
    <name type="scientific">Albidovulum sediminis</name>
    <dbReference type="NCBI Taxonomy" id="3066345"/>
    <lineage>
        <taxon>Bacteria</taxon>
        <taxon>Pseudomonadati</taxon>
        <taxon>Pseudomonadota</taxon>
        <taxon>Alphaproteobacteria</taxon>
        <taxon>Rhodobacterales</taxon>
        <taxon>Paracoccaceae</taxon>
        <taxon>Albidovulum</taxon>
    </lineage>
</organism>
<dbReference type="InterPro" id="IPR051401">
    <property type="entry name" value="GtrA_CellWall_Glycosyl"/>
</dbReference>
<feature type="transmembrane region" description="Helical" evidence="6">
    <location>
        <begin position="40"/>
        <end position="60"/>
    </location>
</feature>
<feature type="transmembrane region" description="Helical" evidence="6">
    <location>
        <begin position="100"/>
        <end position="120"/>
    </location>
</feature>
<protein>
    <submittedName>
        <fullName evidence="8">GtrA family protein</fullName>
    </submittedName>
</protein>
<comment type="subcellular location">
    <subcellularLocation>
        <location evidence="1">Membrane</location>
        <topology evidence="1">Multi-pass membrane protein</topology>
    </subcellularLocation>
</comment>
<evidence type="ECO:0000256" key="4">
    <source>
        <dbReference type="ARBA" id="ARBA00022989"/>
    </source>
</evidence>
<dbReference type="RefSeq" id="WP_261493784.1">
    <property type="nucleotide sequence ID" value="NZ_JAOCQF010000001.1"/>
</dbReference>
<evidence type="ECO:0000256" key="1">
    <source>
        <dbReference type="ARBA" id="ARBA00004141"/>
    </source>
</evidence>
<name>A0ABT2NHZ7_9RHOB</name>
<keyword evidence="5 6" id="KW-0472">Membrane</keyword>